<evidence type="ECO:0000256" key="3">
    <source>
        <dbReference type="ARBA" id="ARBA00023288"/>
    </source>
</evidence>
<evidence type="ECO:0000256" key="1">
    <source>
        <dbReference type="ARBA" id="ARBA00022481"/>
    </source>
</evidence>
<keyword evidence="8" id="KW-1185">Reference proteome</keyword>
<dbReference type="InterPro" id="IPR036163">
    <property type="entry name" value="HMA_dom_sf"/>
</dbReference>
<dbReference type="EMBL" id="JAYMYQ010000004">
    <property type="protein sequence ID" value="KAK7337808.1"/>
    <property type="molecule type" value="Genomic_DNA"/>
</dbReference>
<evidence type="ECO:0000313" key="8">
    <source>
        <dbReference type="Proteomes" id="UP001367508"/>
    </source>
</evidence>
<evidence type="ECO:0008006" key="9">
    <source>
        <dbReference type="Google" id="ProtNLM"/>
    </source>
</evidence>
<dbReference type="PANTHER" id="PTHR45868">
    <property type="entry name" value="HEAVY METAL-ASSOCIATED ISOPRENYLATED PLANT PROTEIN 33-RELATED"/>
    <property type="match status" value="1"/>
</dbReference>
<reference evidence="7 8" key="1">
    <citation type="submission" date="2024-01" db="EMBL/GenBank/DDBJ databases">
        <title>The genomes of 5 underutilized Papilionoideae crops provide insights into root nodulation and disease resistanc.</title>
        <authorList>
            <person name="Jiang F."/>
        </authorList>
    </citation>
    <scope>NUCLEOTIDE SEQUENCE [LARGE SCALE GENOMIC DNA]</scope>
    <source>
        <strain evidence="7">LVBAO_FW01</strain>
        <tissue evidence="7">Leaves</tissue>
    </source>
</reference>
<dbReference type="SUPFAM" id="SSF55008">
    <property type="entry name" value="HMA, heavy metal-associated domain"/>
    <property type="match status" value="1"/>
</dbReference>
<comment type="similarity">
    <text evidence="5">Belongs to the HIPP family.</text>
</comment>
<keyword evidence="1" id="KW-0488">Methylation</keyword>
<dbReference type="AlphaFoldDB" id="A0AAN9LQP9"/>
<evidence type="ECO:0000313" key="7">
    <source>
        <dbReference type="EMBL" id="KAK7337808.1"/>
    </source>
</evidence>
<feature type="region of interest" description="Disordered" evidence="6">
    <location>
        <begin position="351"/>
        <end position="396"/>
    </location>
</feature>
<keyword evidence="4" id="KW-0636">Prenylation</keyword>
<name>A0AAN9LQP9_CANGL</name>
<feature type="region of interest" description="Disordered" evidence="6">
    <location>
        <begin position="262"/>
        <end position="337"/>
    </location>
</feature>
<evidence type="ECO:0000256" key="4">
    <source>
        <dbReference type="ARBA" id="ARBA00023289"/>
    </source>
</evidence>
<dbReference type="Gene3D" id="3.30.70.100">
    <property type="match status" value="1"/>
</dbReference>
<gene>
    <name evidence="7" type="ORF">VNO77_18395</name>
</gene>
<dbReference type="PANTHER" id="PTHR45868:SF83">
    <property type="entry name" value="HEAVY METAL-ASSOCIATED ISOPRENYLATED PLANT PROTEIN 33"/>
    <property type="match status" value="1"/>
</dbReference>
<feature type="compositionally biased region" description="Basic and acidic residues" evidence="6">
    <location>
        <begin position="314"/>
        <end position="330"/>
    </location>
</feature>
<dbReference type="InterPro" id="IPR006121">
    <property type="entry name" value="HMA_dom"/>
</dbReference>
<dbReference type="GO" id="GO:0046872">
    <property type="term" value="F:metal ion binding"/>
    <property type="evidence" value="ECO:0007669"/>
    <property type="project" value="UniProtKB-KW"/>
</dbReference>
<sequence>MVPVKLLWRRISLVVMLEEHLNERGARPRSSPIKERIPFGEVPPVVSGFPLANHSGHRFFSGEARLRIDDSEESSKISVAESCILKVNIHCNDCEQKVKKLLHKVHDEGKVVVTGNVDPAKLVKKLKRGGKHAEIWGDQKGIMYNQSYPIHNNHQFHNLQVNGGKVGKDNQFLNHKGQKGHGVGGQGQLPHFQNIKGAQDLKLPANLKENKSVKFNLSDEEFDGGDNGFDEHGHNFDDYHEEEGYGHGHAMHNNRMMPMMGDGRGPHGLNGPNMKSLKGNGGGGRHNPSVNKGDVIDQAMLNKGKGGNYNEAKNGNKGDQKGKNKEEEKHKQKNAKSYGGLLGRFLGFGKKSKKREEATYTNKNNNNWVENKEGKEGKKGGKLEEHSDNIKSKNKNDLDFFGYHDIHPDIKTSKSGKGSNGNDNVGPMGNNRMGNIPAMNGGEYYQGMQMQYAPYNLQQQQQYMGMMMNPQHQQQANMNDMYSMPMMHGKPHPSTNYMPPPSMPSHPMADPITHTFSDENVESCTVM</sequence>
<evidence type="ECO:0000256" key="6">
    <source>
        <dbReference type="SAM" id="MobiDB-lite"/>
    </source>
</evidence>
<feature type="compositionally biased region" description="Basic and acidic residues" evidence="6">
    <location>
        <begin position="370"/>
        <end position="396"/>
    </location>
</feature>
<keyword evidence="2" id="KW-0479">Metal-binding</keyword>
<organism evidence="7 8">
    <name type="scientific">Canavalia gladiata</name>
    <name type="common">Sword bean</name>
    <name type="synonym">Dolichos gladiatus</name>
    <dbReference type="NCBI Taxonomy" id="3824"/>
    <lineage>
        <taxon>Eukaryota</taxon>
        <taxon>Viridiplantae</taxon>
        <taxon>Streptophyta</taxon>
        <taxon>Embryophyta</taxon>
        <taxon>Tracheophyta</taxon>
        <taxon>Spermatophyta</taxon>
        <taxon>Magnoliopsida</taxon>
        <taxon>eudicotyledons</taxon>
        <taxon>Gunneridae</taxon>
        <taxon>Pentapetalae</taxon>
        <taxon>rosids</taxon>
        <taxon>fabids</taxon>
        <taxon>Fabales</taxon>
        <taxon>Fabaceae</taxon>
        <taxon>Papilionoideae</taxon>
        <taxon>50 kb inversion clade</taxon>
        <taxon>NPAAA clade</taxon>
        <taxon>indigoferoid/millettioid clade</taxon>
        <taxon>Phaseoleae</taxon>
        <taxon>Canavalia</taxon>
    </lineage>
</organism>
<evidence type="ECO:0000256" key="2">
    <source>
        <dbReference type="ARBA" id="ARBA00022723"/>
    </source>
</evidence>
<evidence type="ECO:0000256" key="5">
    <source>
        <dbReference type="ARBA" id="ARBA00024045"/>
    </source>
</evidence>
<comment type="caution">
    <text evidence="7">The sequence shown here is derived from an EMBL/GenBank/DDBJ whole genome shotgun (WGS) entry which is preliminary data.</text>
</comment>
<proteinExistence type="inferred from homology"/>
<dbReference type="Proteomes" id="UP001367508">
    <property type="component" value="Unassembled WGS sequence"/>
</dbReference>
<dbReference type="CDD" id="cd00371">
    <property type="entry name" value="HMA"/>
    <property type="match status" value="1"/>
</dbReference>
<accession>A0AAN9LQP9</accession>
<keyword evidence="3" id="KW-0449">Lipoprotein</keyword>
<protein>
    <recommendedName>
        <fullName evidence="9">HMA domain-containing protein</fullName>
    </recommendedName>
</protein>